<keyword evidence="2" id="KW-1185">Reference proteome</keyword>
<dbReference type="EMBL" id="CAJVRL010000014">
    <property type="protein sequence ID" value="CAG8949533.1"/>
    <property type="molecule type" value="Genomic_DNA"/>
</dbReference>
<evidence type="ECO:0000313" key="2">
    <source>
        <dbReference type="Proteomes" id="UP000696280"/>
    </source>
</evidence>
<reference evidence="1" key="1">
    <citation type="submission" date="2021-07" db="EMBL/GenBank/DDBJ databases">
        <authorList>
            <person name="Durling M."/>
        </authorList>
    </citation>
    <scope>NUCLEOTIDE SEQUENCE</scope>
</reference>
<protein>
    <submittedName>
        <fullName evidence="1">Uncharacterized protein</fullName>
    </submittedName>
</protein>
<proteinExistence type="predicted"/>
<comment type="caution">
    <text evidence="1">The sequence shown here is derived from an EMBL/GenBank/DDBJ whole genome shotgun (WGS) entry which is preliminary data.</text>
</comment>
<dbReference type="Proteomes" id="UP000696280">
    <property type="component" value="Unassembled WGS sequence"/>
</dbReference>
<evidence type="ECO:0000313" key="1">
    <source>
        <dbReference type="EMBL" id="CAG8949533.1"/>
    </source>
</evidence>
<organism evidence="1 2">
    <name type="scientific">Hymenoscyphus fraxineus</name>
    <dbReference type="NCBI Taxonomy" id="746836"/>
    <lineage>
        <taxon>Eukaryota</taxon>
        <taxon>Fungi</taxon>
        <taxon>Dikarya</taxon>
        <taxon>Ascomycota</taxon>
        <taxon>Pezizomycotina</taxon>
        <taxon>Leotiomycetes</taxon>
        <taxon>Helotiales</taxon>
        <taxon>Helotiaceae</taxon>
        <taxon>Hymenoscyphus</taxon>
    </lineage>
</organism>
<dbReference type="AlphaFoldDB" id="A0A9N9KM56"/>
<gene>
    <name evidence="1" type="ORF">HYFRA_00007765</name>
</gene>
<sequence length="221" mass="24040">MHEVRLLHQGLYLGSMHKYGSRLRVPGYKVLAKRGLASLAVWHQGLPSGPSLEMAQLRAVSPSPKICRQSTIHNPQSTWRVLVKLACEAALGMSLMPPSVCVSPNRLSSTNFVIPSPQYSTLHSGGDGCVDVWLLSDPHNQILSDVAEAIRDVPGAVVALPWTPRSRCRCRMGLNIKIVKKKEYGTTKAHAMAPVVLALRSYEGNPTAASKSRLTVDLLST</sequence>
<name>A0A9N9KM56_9HELO</name>
<accession>A0A9N9KM56</accession>